<proteinExistence type="predicted"/>
<accession>A0A8S5MUC7</accession>
<evidence type="ECO:0000313" key="1">
    <source>
        <dbReference type="EMBL" id="DAD85555.1"/>
    </source>
</evidence>
<sequence>MIAFLLGFTLGTISGVVGLVCVAIMYDKHHPDE</sequence>
<protein>
    <recommendedName>
        <fullName evidence="2">DUF3789 domain-containing protein</fullName>
    </recommendedName>
</protein>
<evidence type="ECO:0008006" key="2">
    <source>
        <dbReference type="Google" id="ProtNLM"/>
    </source>
</evidence>
<name>A0A8S5MUC7_9CAUD</name>
<organism evidence="1">
    <name type="scientific">Siphoviridae sp. ct0Xn2</name>
    <dbReference type="NCBI Taxonomy" id="2826267"/>
    <lineage>
        <taxon>Viruses</taxon>
        <taxon>Duplodnaviria</taxon>
        <taxon>Heunggongvirae</taxon>
        <taxon>Uroviricota</taxon>
        <taxon>Caudoviricetes</taxon>
    </lineage>
</organism>
<reference evidence="1" key="1">
    <citation type="journal article" date="2021" name="Proc. Natl. Acad. Sci. U.S.A.">
        <title>A Catalog of Tens of Thousands of Viruses from Human Metagenomes Reveals Hidden Associations with Chronic Diseases.</title>
        <authorList>
            <person name="Tisza M.J."/>
            <person name="Buck C.B."/>
        </authorList>
    </citation>
    <scope>NUCLEOTIDE SEQUENCE</scope>
    <source>
        <strain evidence="1">Ct0Xn2</strain>
    </source>
</reference>
<dbReference type="EMBL" id="BK014984">
    <property type="protein sequence ID" value="DAD85555.1"/>
    <property type="molecule type" value="Genomic_DNA"/>
</dbReference>